<dbReference type="AlphaFoldDB" id="X0S1J8"/>
<dbReference type="NCBIfam" id="TIGR04057">
    <property type="entry name" value="SusC_RagA_signa"/>
    <property type="match status" value="1"/>
</dbReference>
<feature type="non-terminal residue" evidence="2">
    <location>
        <position position="488"/>
    </location>
</feature>
<evidence type="ECO:0000259" key="1">
    <source>
        <dbReference type="Pfam" id="PF07715"/>
    </source>
</evidence>
<dbReference type="InterPro" id="IPR039426">
    <property type="entry name" value="TonB-dep_rcpt-like"/>
</dbReference>
<feature type="non-terminal residue" evidence="2">
    <location>
        <position position="1"/>
    </location>
</feature>
<dbReference type="InterPro" id="IPR023996">
    <property type="entry name" value="TonB-dep_OMP_SusC/RagA"/>
</dbReference>
<gene>
    <name evidence="2" type="ORF">S01H1_05624</name>
</gene>
<dbReference type="Gene3D" id="2.170.130.10">
    <property type="entry name" value="TonB-dependent receptor, plug domain"/>
    <property type="match status" value="1"/>
</dbReference>
<accession>X0S1J8</accession>
<name>X0S1J8_9ZZZZ</name>
<feature type="domain" description="TonB-dependent receptor plug" evidence="1">
    <location>
        <begin position="112"/>
        <end position="236"/>
    </location>
</feature>
<reference evidence="2" key="1">
    <citation type="journal article" date="2014" name="Front. Microbiol.">
        <title>High frequency of phylogenetically diverse reductive dehalogenase-homologous genes in deep subseafloor sedimentary metagenomes.</title>
        <authorList>
            <person name="Kawai M."/>
            <person name="Futagami T."/>
            <person name="Toyoda A."/>
            <person name="Takaki Y."/>
            <person name="Nishi S."/>
            <person name="Hori S."/>
            <person name="Arai W."/>
            <person name="Tsubouchi T."/>
            <person name="Morono Y."/>
            <person name="Uchiyama I."/>
            <person name="Ito T."/>
            <person name="Fujiyama A."/>
            <person name="Inagaki F."/>
            <person name="Takami H."/>
        </authorList>
    </citation>
    <scope>NUCLEOTIDE SEQUENCE</scope>
    <source>
        <strain evidence="2">Expedition CK06-06</strain>
    </source>
</reference>
<dbReference type="Gene3D" id="2.60.40.1120">
    <property type="entry name" value="Carboxypeptidase-like, regulatory domain"/>
    <property type="match status" value="1"/>
</dbReference>
<organism evidence="2">
    <name type="scientific">marine sediment metagenome</name>
    <dbReference type="NCBI Taxonomy" id="412755"/>
    <lineage>
        <taxon>unclassified sequences</taxon>
        <taxon>metagenomes</taxon>
        <taxon>ecological metagenomes</taxon>
    </lineage>
</organism>
<dbReference type="EMBL" id="BARS01002928">
    <property type="protein sequence ID" value="GAF74929.1"/>
    <property type="molecule type" value="Genomic_DNA"/>
</dbReference>
<dbReference type="InterPro" id="IPR023997">
    <property type="entry name" value="TonB-dep_OMP_SusC/RagA_CS"/>
</dbReference>
<dbReference type="Pfam" id="PF13715">
    <property type="entry name" value="CarbopepD_reg_2"/>
    <property type="match status" value="1"/>
</dbReference>
<sequence length="488" mass="54396">LISVFSQVPSVLKGKVIDETGEALIGVTIIEVNELNRSLNGTVTDLNGNFTLRLSNPDTKVRISYIGFMTEEHTISGQTFLEVDLEEETQLLDEVVVTAEAKKIGGFIPVSERDLTSAVSTVDMKELEEIKVSSVGEMLQGRASNVDITMASGDPGAGMSVRIRGTASISGSNQPLIVVDGVPFEIELDNDFDFSAVTQEQFSGLLNIAPEDILTIQVLKDAAATAVWGSRGANGVLLIETKRGVKGKTTFDYIYKLSILQQPKSIPLLDGDSYSMLMLEGILNSGSTEIPKELAYDKNWEEYHNYSQNTNWLDEITQTGLAHDHNFSLMGGGESALYRFSLGYLDQEGTTKGTHFTRFTSRFNLDYHVSRKLLFSGDLSYAYSDNDLSYRESTEHYQDARGVRQLAYIKAPNMSIYDFDPEGNMSDNYFSPGENFQGSGNRWYNPVAMANESTWNRKQHRLRTKFQLKYNILDNLVFQSFVAYDIDN</sequence>
<dbReference type="InterPro" id="IPR012910">
    <property type="entry name" value="Plug_dom"/>
</dbReference>
<dbReference type="SUPFAM" id="SSF56935">
    <property type="entry name" value="Porins"/>
    <property type="match status" value="1"/>
</dbReference>
<dbReference type="SUPFAM" id="SSF49464">
    <property type="entry name" value="Carboxypeptidase regulatory domain-like"/>
    <property type="match status" value="1"/>
</dbReference>
<dbReference type="NCBIfam" id="TIGR04056">
    <property type="entry name" value="OMP_RagA_SusC"/>
    <property type="match status" value="1"/>
</dbReference>
<dbReference type="InterPro" id="IPR037066">
    <property type="entry name" value="Plug_dom_sf"/>
</dbReference>
<evidence type="ECO:0000313" key="2">
    <source>
        <dbReference type="EMBL" id="GAF74929.1"/>
    </source>
</evidence>
<comment type="caution">
    <text evidence="2">The sequence shown here is derived from an EMBL/GenBank/DDBJ whole genome shotgun (WGS) entry which is preliminary data.</text>
</comment>
<protein>
    <recommendedName>
        <fullName evidence="1">TonB-dependent receptor plug domain-containing protein</fullName>
    </recommendedName>
</protein>
<proteinExistence type="predicted"/>
<dbReference type="PROSITE" id="PS52016">
    <property type="entry name" value="TONB_DEPENDENT_REC_3"/>
    <property type="match status" value="1"/>
</dbReference>
<dbReference type="Pfam" id="PF07715">
    <property type="entry name" value="Plug"/>
    <property type="match status" value="1"/>
</dbReference>
<dbReference type="InterPro" id="IPR008969">
    <property type="entry name" value="CarboxyPept-like_regulatory"/>
</dbReference>